<reference evidence="1 2" key="1">
    <citation type="journal article" date="2024" name="Commun. Biol.">
        <title>Comparative genomic analysis of thermophilic fungi reveals convergent evolutionary adaptations and gene losses.</title>
        <authorList>
            <person name="Steindorff A.S."/>
            <person name="Aguilar-Pontes M.V."/>
            <person name="Robinson A.J."/>
            <person name="Andreopoulos B."/>
            <person name="LaButti K."/>
            <person name="Kuo A."/>
            <person name="Mondo S."/>
            <person name="Riley R."/>
            <person name="Otillar R."/>
            <person name="Haridas S."/>
            <person name="Lipzen A."/>
            <person name="Grimwood J."/>
            <person name="Schmutz J."/>
            <person name="Clum A."/>
            <person name="Reid I.D."/>
            <person name="Moisan M.C."/>
            <person name="Butler G."/>
            <person name="Nguyen T.T.M."/>
            <person name="Dewar K."/>
            <person name="Conant G."/>
            <person name="Drula E."/>
            <person name="Henrissat B."/>
            <person name="Hansel C."/>
            <person name="Singer S."/>
            <person name="Hutchinson M.I."/>
            <person name="de Vries R.P."/>
            <person name="Natvig D.O."/>
            <person name="Powell A.J."/>
            <person name="Tsang A."/>
            <person name="Grigoriev I.V."/>
        </authorList>
    </citation>
    <scope>NUCLEOTIDE SEQUENCE [LARGE SCALE GENOMIC DNA]</scope>
    <source>
        <strain evidence="1 2">CBS 494.80</strain>
    </source>
</reference>
<comment type="caution">
    <text evidence="1">The sequence shown here is derived from an EMBL/GenBank/DDBJ whole genome shotgun (WGS) entry which is preliminary data.</text>
</comment>
<organism evidence="1 2">
    <name type="scientific">Oculimacula yallundae</name>
    <dbReference type="NCBI Taxonomy" id="86028"/>
    <lineage>
        <taxon>Eukaryota</taxon>
        <taxon>Fungi</taxon>
        <taxon>Dikarya</taxon>
        <taxon>Ascomycota</taxon>
        <taxon>Pezizomycotina</taxon>
        <taxon>Leotiomycetes</taxon>
        <taxon>Helotiales</taxon>
        <taxon>Ploettnerulaceae</taxon>
        <taxon>Oculimacula</taxon>
    </lineage>
</organism>
<keyword evidence="2" id="KW-1185">Reference proteome</keyword>
<evidence type="ECO:0000313" key="1">
    <source>
        <dbReference type="EMBL" id="KAL2065855.1"/>
    </source>
</evidence>
<gene>
    <name evidence="1" type="ORF">VTL71DRAFT_3525</name>
</gene>
<dbReference type="Proteomes" id="UP001595075">
    <property type="component" value="Unassembled WGS sequence"/>
</dbReference>
<evidence type="ECO:0008006" key="3">
    <source>
        <dbReference type="Google" id="ProtNLM"/>
    </source>
</evidence>
<dbReference type="EMBL" id="JAZHXI010000012">
    <property type="protein sequence ID" value="KAL2065855.1"/>
    <property type="molecule type" value="Genomic_DNA"/>
</dbReference>
<evidence type="ECO:0000313" key="2">
    <source>
        <dbReference type="Proteomes" id="UP001595075"/>
    </source>
</evidence>
<name>A0ABR4C7G1_9HELO</name>
<proteinExistence type="predicted"/>
<accession>A0ABR4C7G1</accession>
<protein>
    <recommendedName>
        <fullName evidence="3">N-acetyltransferase domain-containing protein</fullName>
    </recommendedName>
</protein>
<sequence length="380" mass="42410">MPSSTFEQPPAIAPIKGHARVRADIDLIAWDPDSAEHVERLYQQQAAGMWNSGDVEKWRGLQREGKLAIQWVNNTPPNAPLRAYQYTTLLSLLAPDLVNQPHVHLHPSVGHISLDSASPNEVQADPSKGLYCVTTLCISRAIQSGGLGRAAIEKIESQAVNEPINTKVLSLDTLANSSHGGQDLWRQLNMEVPPIANQDWHERRGYKPWKFVDGHVKQIINGKTTEQDKEVITILVSWNRDMGQLLDVPEREDDQAKLEELVKARLSQQSAGKWLLPILDTADAFEIFYRSEQDSGSSALSEINPVATTWLISFDNFEQIRIRNSLAAVYVAVISCIKEQDTTKSLLPPAFELKKKEALGILKAFRLSQDRLSGNSCDMH</sequence>